<feature type="region of interest" description="Disordered" evidence="8">
    <location>
        <begin position="545"/>
        <end position="567"/>
    </location>
</feature>
<name>A0A9W6WKY9_CANBO</name>
<dbReference type="EMBL" id="BSXN01002751">
    <property type="protein sequence ID" value="GME77528.1"/>
    <property type="molecule type" value="Genomic_DNA"/>
</dbReference>
<dbReference type="PANTHER" id="PTHR23044">
    <property type="entry name" value="3'-5' EXONUCLEASE ERI1-RELATED"/>
    <property type="match status" value="1"/>
</dbReference>
<dbReference type="PROSITE" id="PS50199">
    <property type="entry name" value="ZF_RANBP2_2"/>
    <property type="match status" value="1"/>
</dbReference>
<feature type="domain" description="RanBP2-type" evidence="10">
    <location>
        <begin position="427"/>
        <end position="456"/>
    </location>
</feature>
<dbReference type="Proteomes" id="UP001165120">
    <property type="component" value="Unassembled WGS sequence"/>
</dbReference>
<feature type="compositionally biased region" description="Polar residues" evidence="8">
    <location>
        <begin position="490"/>
        <end position="502"/>
    </location>
</feature>
<dbReference type="InterPro" id="IPR047201">
    <property type="entry name" value="ERI-1_3'hExo-like"/>
</dbReference>
<keyword evidence="3 7" id="KW-0863">Zinc-finger</keyword>
<comment type="caution">
    <text evidence="11">The sequence shown here is derived from an EMBL/GenBank/DDBJ whole genome shotgun (WGS) entry which is preliminary data.</text>
</comment>
<organism evidence="11 12">
    <name type="scientific">Candida boidinii</name>
    <name type="common">Yeast</name>
    <dbReference type="NCBI Taxonomy" id="5477"/>
    <lineage>
        <taxon>Eukaryota</taxon>
        <taxon>Fungi</taxon>
        <taxon>Dikarya</taxon>
        <taxon>Ascomycota</taxon>
        <taxon>Saccharomycotina</taxon>
        <taxon>Pichiomycetes</taxon>
        <taxon>Pichiales</taxon>
        <taxon>Pichiaceae</taxon>
        <taxon>Ogataea</taxon>
        <taxon>Ogataea/Candida clade</taxon>
    </lineage>
</organism>
<feature type="region of interest" description="Disordered" evidence="8">
    <location>
        <begin position="486"/>
        <end position="512"/>
    </location>
</feature>
<dbReference type="PROSITE" id="PS01358">
    <property type="entry name" value="ZF_RANBP2_1"/>
    <property type="match status" value="1"/>
</dbReference>
<keyword evidence="9" id="KW-1133">Transmembrane helix</keyword>
<proteinExistence type="predicted"/>
<evidence type="ECO:0000256" key="7">
    <source>
        <dbReference type="PROSITE-ProRule" id="PRU00322"/>
    </source>
</evidence>
<dbReference type="InterPro" id="IPR001876">
    <property type="entry name" value="Znf_RanBP2"/>
</dbReference>
<dbReference type="FunFam" id="4.10.1060.10:FF:000024">
    <property type="entry name" value="RNA-binding protein"/>
    <property type="match status" value="1"/>
</dbReference>
<dbReference type="SUPFAM" id="SSF53098">
    <property type="entry name" value="Ribonuclease H-like"/>
    <property type="match status" value="1"/>
</dbReference>
<evidence type="ECO:0000256" key="3">
    <source>
        <dbReference type="ARBA" id="ARBA00022771"/>
    </source>
</evidence>
<evidence type="ECO:0000256" key="2">
    <source>
        <dbReference type="ARBA" id="ARBA00022723"/>
    </source>
</evidence>
<feature type="transmembrane region" description="Helical" evidence="9">
    <location>
        <begin position="628"/>
        <end position="656"/>
    </location>
</feature>
<feature type="compositionally biased region" description="Low complexity" evidence="8">
    <location>
        <begin position="503"/>
        <end position="512"/>
    </location>
</feature>
<dbReference type="GO" id="GO:0003676">
    <property type="term" value="F:nucleic acid binding"/>
    <property type="evidence" value="ECO:0007669"/>
    <property type="project" value="InterPro"/>
</dbReference>
<keyword evidence="2" id="KW-0479">Metal-binding</keyword>
<dbReference type="Gene3D" id="4.10.1060.10">
    <property type="entry name" value="Zinc finger, RanBP2-type"/>
    <property type="match status" value="1"/>
</dbReference>
<keyword evidence="6" id="KW-0269">Exonuclease</keyword>
<feature type="compositionally biased region" description="Polar residues" evidence="8">
    <location>
        <begin position="545"/>
        <end position="554"/>
    </location>
</feature>
<gene>
    <name evidence="11" type="ORF">Cboi02_000556000</name>
</gene>
<dbReference type="Gene3D" id="3.30.70.330">
    <property type="match status" value="1"/>
</dbReference>
<feature type="region of interest" description="Disordered" evidence="8">
    <location>
        <begin position="301"/>
        <end position="352"/>
    </location>
</feature>
<keyword evidence="12" id="KW-1185">Reference proteome</keyword>
<evidence type="ECO:0000259" key="10">
    <source>
        <dbReference type="PROSITE" id="PS50199"/>
    </source>
</evidence>
<dbReference type="CDD" id="cd06133">
    <property type="entry name" value="ERI-1_3'hExo_like"/>
    <property type="match status" value="1"/>
</dbReference>
<dbReference type="Pfam" id="PF00641">
    <property type="entry name" value="Zn_ribbon_RanBP"/>
    <property type="match status" value="1"/>
</dbReference>
<dbReference type="GO" id="GO:0008270">
    <property type="term" value="F:zinc ion binding"/>
    <property type="evidence" value="ECO:0007669"/>
    <property type="project" value="UniProtKB-KW"/>
</dbReference>
<dbReference type="AlphaFoldDB" id="A0A9W6WKY9"/>
<dbReference type="SMART" id="SM00547">
    <property type="entry name" value="ZnF_RBZ"/>
    <property type="match status" value="1"/>
</dbReference>
<evidence type="ECO:0000256" key="6">
    <source>
        <dbReference type="ARBA" id="ARBA00022839"/>
    </source>
</evidence>
<protein>
    <submittedName>
        <fullName evidence="11">Unnamed protein product</fullName>
    </submittedName>
</protein>
<evidence type="ECO:0000256" key="4">
    <source>
        <dbReference type="ARBA" id="ARBA00022801"/>
    </source>
</evidence>
<dbReference type="InterPro" id="IPR012677">
    <property type="entry name" value="Nucleotide-bd_a/b_plait_sf"/>
</dbReference>
<evidence type="ECO:0000256" key="5">
    <source>
        <dbReference type="ARBA" id="ARBA00022833"/>
    </source>
</evidence>
<dbReference type="Gene3D" id="3.30.420.10">
    <property type="entry name" value="Ribonuclease H-like superfamily/Ribonuclease H"/>
    <property type="match status" value="1"/>
</dbReference>
<keyword evidence="1" id="KW-0540">Nuclease</keyword>
<feature type="compositionally biased region" description="Low complexity" evidence="8">
    <location>
        <begin position="301"/>
        <end position="321"/>
    </location>
</feature>
<dbReference type="InterPro" id="IPR036397">
    <property type="entry name" value="RNaseH_sf"/>
</dbReference>
<evidence type="ECO:0000313" key="11">
    <source>
        <dbReference type="EMBL" id="GME77528.1"/>
    </source>
</evidence>
<keyword evidence="5" id="KW-0862">Zinc</keyword>
<sequence>MPSTQIYIILQFITTADDQGFYITRDLAEIIEIAWSIVDATTFENIKSDSILIKPINTPITHVCTSKTTITWDDVKNANSLTDAIEKLDGDIQKYVVFKNLKPNFITFNSWDLRMKLPKDSKEKSIKLPHYLEFPRHFDIRREYLRYKELNELEKNDNSSTTFAPSTSLFLSQIDIPSIVNYLKIDFKSSSLQTSLSEEGEEEKFDISKPRRASEDVKIFSIITEKLIKDSERFENSGGVFKRPLDMDLDFQQFKLEKSKILYLTKLTMDTTQSELESWFTQFGGRPIAFWAIKQPQVIDNSHNNNNNSANEDNNSNSSSSAGLGSPTKTGISSSGQLTNEQNATATSSEISTQTSIGLNKPLVTQFKPTVSGFVIFSTHEEAIESLAMNGRILNDKIIEVQPSSMKILDKAQEVLTAFPSSKNRPRPGDWTCPSCGFSNFQRRTACFRCSFPAASAATIQESIYSNDSSANTATATNVNATINAKDNIDSPTTELSPQPDYNNNHYNANKGNNNQELIAHINSKNEGQNLNTQQLNNQHHQIPFNNHQNIGHHSSNDNNNKNGNNLYYHNQERFNAQVGQNGNQNSFTGNNNNSNHNNVNNNNNNSNGNSNNNNNNVMSMGIRSQSIITITITTTIITIIMELVSIVAIITIMVIMDNNINIITLQMSHLGLAIGNVLMKIVLIIILLRIFAV</sequence>
<evidence type="ECO:0000256" key="9">
    <source>
        <dbReference type="SAM" id="Phobius"/>
    </source>
</evidence>
<dbReference type="SUPFAM" id="SSF90209">
    <property type="entry name" value="Ran binding protein zinc finger-like"/>
    <property type="match status" value="1"/>
</dbReference>
<keyword evidence="9" id="KW-0472">Membrane</keyword>
<dbReference type="InterPro" id="IPR051274">
    <property type="entry name" value="3-5_Exoribonuclease"/>
</dbReference>
<reference evidence="11" key="1">
    <citation type="submission" date="2023-04" db="EMBL/GenBank/DDBJ databases">
        <title>Candida boidinii NBRC 10035.</title>
        <authorList>
            <person name="Ichikawa N."/>
            <person name="Sato H."/>
            <person name="Tonouchi N."/>
        </authorList>
    </citation>
    <scope>NUCLEOTIDE SEQUENCE</scope>
    <source>
        <strain evidence="11">NBRC 10035</strain>
    </source>
</reference>
<feature type="region of interest" description="Disordered" evidence="8">
    <location>
        <begin position="580"/>
        <end position="617"/>
    </location>
</feature>
<accession>A0A9W6WKY9</accession>
<dbReference type="InterPro" id="IPR036443">
    <property type="entry name" value="Znf_RanBP2_sf"/>
</dbReference>
<feature type="compositionally biased region" description="Polar residues" evidence="8">
    <location>
        <begin position="327"/>
        <end position="352"/>
    </location>
</feature>
<feature type="compositionally biased region" description="Low complexity" evidence="8">
    <location>
        <begin position="582"/>
        <end position="617"/>
    </location>
</feature>
<dbReference type="InterPro" id="IPR012337">
    <property type="entry name" value="RNaseH-like_sf"/>
</dbReference>
<feature type="compositionally biased region" description="Low complexity" evidence="8">
    <location>
        <begin position="557"/>
        <end position="566"/>
    </location>
</feature>
<evidence type="ECO:0000256" key="8">
    <source>
        <dbReference type="SAM" id="MobiDB-lite"/>
    </source>
</evidence>
<keyword evidence="4" id="KW-0378">Hydrolase</keyword>
<evidence type="ECO:0000313" key="12">
    <source>
        <dbReference type="Proteomes" id="UP001165120"/>
    </source>
</evidence>
<keyword evidence="9" id="KW-0812">Transmembrane</keyword>
<dbReference type="PANTHER" id="PTHR23044:SF61">
    <property type="entry name" value="3'-5' EXORIBONUCLEASE 1-RELATED"/>
    <property type="match status" value="1"/>
</dbReference>
<dbReference type="SUPFAM" id="SSF54928">
    <property type="entry name" value="RNA-binding domain, RBD"/>
    <property type="match status" value="1"/>
</dbReference>
<dbReference type="GO" id="GO:0000175">
    <property type="term" value="F:3'-5'-RNA exonuclease activity"/>
    <property type="evidence" value="ECO:0007669"/>
    <property type="project" value="InterPro"/>
</dbReference>
<evidence type="ECO:0000256" key="1">
    <source>
        <dbReference type="ARBA" id="ARBA00022722"/>
    </source>
</evidence>
<feature type="transmembrane region" description="Helical" evidence="9">
    <location>
        <begin position="668"/>
        <end position="693"/>
    </location>
</feature>
<dbReference type="InterPro" id="IPR035979">
    <property type="entry name" value="RBD_domain_sf"/>
</dbReference>